<comment type="caution">
    <text evidence="1">The sequence shown here is derived from an EMBL/GenBank/DDBJ whole genome shotgun (WGS) entry which is preliminary data.</text>
</comment>
<accession>A0A2R6C9S5</accession>
<evidence type="ECO:0000313" key="1">
    <source>
        <dbReference type="EMBL" id="PSO07516.1"/>
    </source>
</evidence>
<dbReference type="AlphaFoldDB" id="A0A2R6C9S5"/>
<dbReference type="EMBL" id="NEXF01000236">
    <property type="protein sequence ID" value="PSO07516.1"/>
    <property type="molecule type" value="Genomic_DNA"/>
</dbReference>
<organism evidence="1 2">
    <name type="scientific">Candidatus Marsarchaeota G2 archaeon BE_D</name>
    <dbReference type="NCBI Taxonomy" id="1978158"/>
    <lineage>
        <taxon>Archaea</taxon>
        <taxon>Candidatus Marsarchaeota</taxon>
        <taxon>Candidatus Marsarchaeota group 2</taxon>
    </lineage>
</organism>
<gene>
    <name evidence="1" type="ORF">B9Q04_10460</name>
</gene>
<evidence type="ECO:0000313" key="2">
    <source>
        <dbReference type="Proteomes" id="UP000242015"/>
    </source>
</evidence>
<dbReference type="Gene3D" id="2.60.40.10">
    <property type="entry name" value="Immunoglobulins"/>
    <property type="match status" value="1"/>
</dbReference>
<dbReference type="InterPro" id="IPR013783">
    <property type="entry name" value="Ig-like_fold"/>
</dbReference>
<sequence length="83" mass="8458">MGTAGLTSGVSGGTQPVTVNLTVTDGENQPLPTSAVEVAVSNSTQLLYTGPLSTGSVFRLHPGVYSFYAQDLLAGFNATVVNL</sequence>
<dbReference type="InterPro" id="IPR008964">
    <property type="entry name" value="Invasin/intimin_cell_adhesion"/>
</dbReference>
<name>A0A2R6C9S5_9ARCH</name>
<protein>
    <submittedName>
        <fullName evidence="1">Uncharacterized protein</fullName>
    </submittedName>
</protein>
<proteinExistence type="predicted"/>
<dbReference type="Proteomes" id="UP000242015">
    <property type="component" value="Unassembled WGS sequence"/>
</dbReference>
<reference evidence="1 2" key="1">
    <citation type="submission" date="2017-04" db="EMBL/GenBank/DDBJ databases">
        <title>Novel microbial lineages endemic to geothermal iron-oxide mats fill important gaps in the evolutionary history of Archaea.</title>
        <authorList>
            <person name="Jay Z.J."/>
            <person name="Beam J.P."/>
            <person name="Dlakic M."/>
            <person name="Rusch D.B."/>
            <person name="Kozubal M.A."/>
            <person name="Inskeep W.P."/>
        </authorList>
    </citation>
    <scope>NUCLEOTIDE SEQUENCE [LARGE SCALE GENOMIC DNA]</scope>
    <source>
        <strain evidence="1">BE_D</strain>
    </source>
</reference>
<dbReference type="SUPFAM" id="SSF49373">
    <property type="entry name" value="Invasin/intimin cell-adhesion fragments"/>
    <property type="match status" value="1"/>
</dbReference>